<comment type="caution">
    <text evidence="1">The sequence shown here is derived from an EMBL/GenBank/DDBJ whole genome shotgun (WGS) entry which is preliminary data.</text>
</comment>
<sequence>MTLEPTALYASAIWLRLSNAALIRLALSSSSSLKFSSISGLSTTSFFIISAAITS</sequence>
<organism evidence="1">
    <name type="scientific">gut metagenome</name>
    <dbReference type="NCBI Taxonomy" id="749906"/>
    <lineage>
        <taxon>unclassified sequences</taxon>
        <taxon>metagenomes</taxon>
        <taxon>organismal metagenomes</taxon>
    </lineage>
</organism>
<dbReference type="AlphaFoldDB" id="J9GW07"/>
<dbReference type="EMBL" id="AMCI01000965">
    <property type="protein sequence ID" value="EJX07123.1"/>
    <property type="molecule type" value="Genomic_DNA"/>
</dbReference>
<name>J9GW07_9ZZZZ</name>
<protein>
    <submittedName>
        <fullName evidence="1">Uncharacterized protein</fullName>
    </submittedName>
</protein>
<accession>J9GW07</accession>
<evidence type="ECO:0000313" key="1">
    <source>
        <dbReference type="EMBL" id="EJX07123.1"/>
    </source>
</evidence>
<reference evidence="1" key="1">
    <citation type="journal article" date="2012" name="PLoS ONE">
        <title>Gene sets for utilization of primary and secondary nutrition supplies in the distal gut of endangered iberian lynx.</title>
        <authorList>
            <person name="Alcaide M."/>
            <person name="Messina E."/>
            <person name="Richter M."/>
            <person name="Bargiela R."/>
            <person name="Peplies J."/>
            <person name="Huws S.A."/>
            <person name="Newbold C.J."/>
            <person name="Golyshin P.N."/>
            <person name="Simon M.A."/>
            <person name="Lopez G."/>
            <person name="Yakimov M.M."/>
            <person name="Ferrer M."/>
        </authorList>
    </citation>
    <scope>NUCLEOTIDE SEQUENCE</scope>
</reference>
<proteinExistence type="predicted"/>
<gene>
    <name evidence="1" type="ORF">EVA_04769</name>
</gene>